<dbReference type="EMBL" id="CAXLJM020000004">
    <property type="protein sequence ID" value="CAL8069689.1"/>
    <property type="molecule type" value="Genomic_DNA"/>
</dbReference>
<gene>
    <name evidence="2" type="ORF">ODALV1_LOCUS896</name>
</gene>
<dbReference type="InterPro" id="IPR004119">
    <property type="entry name" value="EcKL"/>
</dbReference>
<evidence type="ECO:0000313" key="3">
    <source>
        <dbReference type="Proteomes" id="UP001642540"/>
    </source>
</evidence>
<dbReference type="Gene3D" id="3.90.1200.10">
    <property type="match status" value="1"/>
</dbReference>
<dbReference type="InterPro" id="IPR011009">
    <property type="entry name" value="Kinase-like_dom_sf"/>
</dbReference>
<evidence type="ECO:0000313" key="2">
    <source>
        <dbReference type="EMBL" id="CAL8069689.1"/>
    </source>
</evidence>
<dbReference type="PANTHER" id="PTHR11012">
    <property type="entry name" value="PROTEIN KINASE-LIKE DOMAIN-CONTAINING"/>
    <property type="match status" value="1"/>
</dbReference>
<dbReference type="SUPFAM" id="SSF56112">
    <property type="entry name" value="Protein kinase-like (PK-like)"/>
    <property type="match status" value="1"/>
</dbReference>
<sequence length="464" mass="53290">MPSELKPVTPKSSVPRELLENITGCKVLSHIVEDGSKPGDNYMSILYSVSAEVIPAGGSDSDKETRHYLLKCYPNHPARQGYLNKSNIFHNELSFYTIWAKELADFQTRVVGLPKENVVLPAFPPCIGGKAVNYKNCEPEELTKVYTPLDNFIMMVDLRKTWGFTMADRRKGFDADHVKLAFTELATIHALSWAYRQRVESDLLKKFPFLKVPFEEEDMQMWNNITESSIGVAVSTMDSVFGNDNPLSKSTKAFGEKVKTIIEFFIDQEEGTENALWELHRDPPNNLVDESVDEKSWRIISHGDSWCNNMLFKHNGATKKAERIMLVDFQLTREACPTADLVYLIYTSTSLEYRKAHLDEVLQLYHDRFNEICSLMEVDTLPDFNMTSLKRRFHRSKLMGYLMAIIGLPIMLIEKGDEINLEEVDQSMEMEEMFTQAFGHKNQSQTYRKRIIEVAQELYDDGVI</sequence>
<dbReference type="Proteomes" id="UP001642540">
    <property type="component" value="Unassembled WGS sequence"/>
</dbReference>
<protein>
    <recommendedName>
        <fullName evidence="1">CHK kinase-like domain-containing protein</fullName>
    </recommendedName>
</protein>
<name>A0ABP1PN20_9HEXA</name>
<proteinExistence type="predicted"/>
<dbReference type="SMART" id="SM00587">
    <property type="entry name" value="CHK"/>
    <property type="match status" value="1"/>
</dbReference>
<evidence type="ECO:0000259" key="1">
    <source>
        <dbReference type="SMART" id="SM00587"/>
    </source>
</evidence>
<comment type="caution">
    <text evidence="2">The sequence shown here is derived from an EMBL/GenBank/DDBJ whole genome shotgun (WGS) entry which is preliminary data.</text>
</comment>
<reference evidence="2 3" key="1">
    <citation type="submission" date="2024-08" db="EMBL/GenBank/DDBJ databases">
        <authorList>
            <person name="Cucini C."/>
            <person name="Frati F."/>
        </authorList>
    </citation>
    <scope>NUCLEOTIDE SEQUENCE [LARGE SCALE GENOMIC DNA]</scope>
</reference>
<accession>A0ABP1PN20</accession>
<dbReference type="Pfam" id="PF02958">
    <property type="entry name" value="EcKL"/>
    <property type="match status" value="1"/>
</dbReference>
<organism evidence="2 3">
    <name type="scientific">Orchesella dallaii</name>
    <dbReference type="NCBI Taxonomy" id="48710"/>
    <lineage>
        <taxon>Eukaryota</taxon>
        <taxon>Metazoa</taxon>
        <taxon>Ecdysozoa</taxon>
        <taxon>Arthropoda</taxon>
        <taxon>Hexapoda</taxon>
        <taxon>Collembola</taxon>
        <taxon>Entomobryomorpha</taxon>
        <taxon>Entomobryoidea</taxon>
        <taxon>Orchesellidae</taxon>
        <taxon>Orchesellinae</taxon>
        <taxon>Orchesella</taxon>
    </lineage>
</organism>
<dbReference type="PANTHER" id="PTHR11012:SF30">
    <property type="entry name" value="PROTEIN KINASE-LIKE DOMAIN-CONTAINING"/>
    <property type="match status" value="1"/>
</dbReference>
<keyword evidence="3" id="KW-1185">Reference proteome</keyword>
<feature type="domain" description="CHK kinase-like" evidence="1">
    <location>
        <begin position="153"/>
        <end position="375"/>
    </location>
</feature>
<dbReference type="InterPro" id="IPR015897">
    <property type="entry name" value="CHK_kinase-like"/>
</dbReference>